<keyword evidence="3" id="KW-1185">Reference proteome</keyword>
<proteinExistence type="predicted"/>
<dbReference type="KEGG" id="alus:STSP2_02101"/>
<reference evidence="3" key="1">
    <citation type="submission" date="2017-02" db="EMBL/GenBank/DDBJ databases">
        <title>Comparative genomics and description of representatives of a novel lineage of planctomycetes thriving in anoxic sediments.</title>
        <authorList>
            <person name="Spring S."/>
            <person name="Bunk B."/>
            <person name="Sproer C."/>
        </authorList>
    </citation>
    <scope>NUCLEOTIDE SEQUENCE [LARGE SCALE GENOMIC DNA]</scope>
    <source>
        <strain evidence="3">ST-NAGAB-D1</strain>
    </source>
</reference>
<name>A0A1U9NMG1_9BACT</name>
<accession>A0A1U9NMG1</accession>
<dbReference type="RefSeq" id="WP_146662317.1">
    <property type="nucleotide sequence ID" value="NZ_CP019791.1"/>
</dbReference>
<feature type="region of interest" description="Disordered" evidence="1">
    <location>
        <begin position="20"/>
        <end position="48"/>
    </location>
</feature>
<evidence type="ECO:0000256" key="1">
    <source>
        <dbReference type="SAM" id="MobiDB-lite"/>
    </source>
</evidence>
<dbReference type="EMBL" id="CP019791">
    <property type="protein sequence ID" value="AQT68924.1"/>
    <property type="molecule type" value="Genomic_DNA"/>
</dbReference>
<evidence type="ECO:0000313" key="2">
    <source>
        <dbReference type="EMBL" id="AQT68924.1"/>
    </source>
</evidence>
<dbReference type="AlphaFoldDB" id="A0A1U9NMG1"/>
<dbReference type="STRING" id="1936003.STSP2_02101"/>
<organism evidence="2 3">
    <name type="scientific">Anaerohalosphaera lusitana</name>
    <dbReference type="NCBI Taxonomy" id="1936003"/>
    <lineage>
        <taxon>Bacteria</taxon>
        <taxon>Pseudomonadati</taxon>
        <taxon>Planctomycetota</taxon>
        <taxon>Phycisphaerae</taxon>
        <taxon>Sedimentisphaerales</taxon>
        <taxon>Anaerohalosphaeraceae</taxon>
        <taxon>Anaerohalosphaera</taxon>
    </lineage>
</organism>
<gene>
    <name evidence="2" type="ORF">STSP2_02101</name>
</gene>
<feature type="compositionally biased region" description="Basic and acidic residues" evidence="1">
    <location>
        <begin position="20"/>
        <end position="33"/>
    </location>
</feature>
<dbReference type="Proteomes" id="UP000189674">
    <property type="component" value="Chromosome"/>
</dbReference>
<evidence type="ECO:0000313" key="3">
    <source>
        <dbReference type="Proteomes" id="UP000189674"/>
    </source>
</evidence>
<sequence>MVKKVNSRVLRSEPLRRPIVHRAEFGGSSEHRRERGRGKSYGPFKNSHDDPFPCGLFFNIMA</sequence>
<protein>
    <submittedName>
        <fullName evidence="2">Uncharacterized protein</fullName>
    </submittedName>
</protein>